<feature type="transmembrane region" description="Helical" evidence="1">
    <location>
        <begin position="74"/>
        <end position="94"/>
    </location>
</feature>
<feature type="transmembrane region" description="Helical" evidence="1">
    <location>
        <begin position="106"/>
        <end position="132"/>
    </location>
</feature>
<keyword evidence="1" id="KW-0812">Transmembrane</keyword>
<evidence type="ECO:0000256" key="1">
    <source>
        <dbReference type="SAM" id="Phobius"/>
    </source>
</evidence>
<dbReference type="AlphaFoldDB" id="A0A0A0RV53"/>
<reference evidence="2" key="1">
    <citation type="journal article" date="2014" name="Nucleic Acids Res.">
        <title>Multiplex sequencing of pooled mitochondrial genomes-a crucial step toward biodiversity analysis using mito-metagenomics.</title>
        <authorList>
            <person name="Tang M."/>
            <person name="Tan M."/>
            <person name="Meng G."/>
            <person name="Yang S."/>
            <person name="Su X."/>
            <person name="Liu S."/>
            <person name="Song W."/>
            <person name="Li Y."/>
            <person name="Wu Q."/>
            <person name="Zhang A."/>
            <person name="Zhou X."/>
        </authorList>
    </citation>
    <scope>NUCLEOTIDE SEQUENCE</scope>
    <source>
        <strain evidence="2">CL81</strain>
    </source>
</reference>
<organism evidence="2">
    <name type="scientific">Araneae sp. MT-2014</name>
    <dbReference type="NCBI Taxonomy" id="1560008"/>
    <lineage>
        <taxon>Eukaryota</taxon>
        <taxon>Metazoa</taxon>
        <taxon>Ecdysozoa</taxon>
        <taxon>Arthropoda</taxon>
        <taxon>Chelicerata</taxon>
        <taxon>Arachnida</taxon>
        <taxon>Araneae</taxon>
    </lineage>
</organism>
<proteinExistence type="predicted"/>
<protein>
    <submittedName>
        <fullName evidence="2">NADH dehydrogenase subunit 6</fullName>
    </submittedName>
</protein>
<keyword evidence="2" id="KW-0496">Mitochondrion</keyword>
<feature type="transmembrane region" description="Helical" evidence="1">
    <location>
        <begin position="6"/>
        <end position="30"/>
    </location>
</feature>
<keyword evidence="1" id="KW-1133">Transmembrane helix</keyword>
<evidence type="ECO:0000313" key="2">
    <source>
        <dbReference type="EMBL" id="AIW06235.1"/>
    </source>
</evidence>
<gene>
    <name evidence="2" type="primary">ND6</name>
</gene>
<name>A0A0A0RV53_9ARAC</name>
<accession>A0A0A0RV53</accession>
<sequence>MVLMLMGVVFASGIQPIMMVSVLIMIVLLYSKNMWELMGSYWFSYVLVMVMLSGVLIVFTYMVSLIPNESFETYNLIFLSMFIVMMMSEVYGLYNNDKSVMVFNMWSSYLGIFNLFMVVYLLGVMIMVVWLSNLSEGAIRVY</sequence>
<geneLocation type="mitochondrion" evidence="2"/>
<dbReference type="EMBL" id="KM244687">
    <property type="protein sequence ID" value="AIW06235.1"/>
    <property type="molecule type" value="Genomic_DNA"/>
</dbReference>
<keyword evidence="1" id="KW-0472">Membrane</keyword>
<feature type="transmembrane region" description="Helical" evidence="1">
    <location>
        <begin position="42"/>
        <end position="62"/>
    </location>
</feature>